<proteinExistence type="predicted"/>
<keyword evidence="3" id="KW-1185">Reference proteome</keyword>
<reference evidence="3" key="1">
    <citation type="submission" date="2016-10" db="EMBL/GenBank/DDBJ databases">
        <authorList>
            <person name="Varghese N."/>
            <person name="Submissions S."/>
        </authorList>
    </citation>
    <scope>NUCLEOTIDE SEQUENCE [LARGE SCALE GENOMIC DNA]</scope>
    <source>
        <strain evidence="3">DSM 13078</strain>
    </source>
</reference>
<protein>
    <submittedName>
        <fullName evidence="2">Uncharacterized protein</fullName>
    </submittedName>
</protein>
<organism evidence="2 3">
    <name type="scientific">Natronobacterium haloterrestre</name>
    <name type="common">Halobiforma haloterrestris</name>
    <dbReference type="NCBI Taxonomy" id="148448"/>
    <lineage>
        <taxon>Archaea</taxon>
        <taxon>Methanobacteriati</taxon>
        <taxon>Methanobacteriota</taxon>
        <taxon>Stenosarchaea group</taxon>
        <taxon>Halobacteria</taxon>
        <taxon>Halobacteriales</taxon>
        <taxon>Natrialbaceae</taxon>
        <taxon>Natronobacterium</taxon>
    </lineage>
</organism>
<feature type="region of interest" description="Disordered" evidence="1">
    <location>
        <begin position="82"/>
        <end position="110"/>
    </location>
</feature>
<dbReference type="RefSeq" id="WP_089786111.1">
    <property type="nucleotide sequence ID" value="NZ_FOKW01000002.1"/>
</dbReference>
<name>A0A1I1EA69_NATHA</name>
<dbReference type="EMBL" id="FOKW01000002">
    <property type="protein sequence ID" value="SFB84005.1"/>
    <property type="molecule type" value="Genomic_DNA"/>
</dbReference>
<accession>A0A1I1EA69</accession>
<dbReference type="OrthoDB" id="343088at2157"/>
<sequence>MDDDGDAAPDHDPDADADADVDADASAATSDGTDSNPSLSVDELVDYCHTQAGLLSGRVDTMATEADALLDEIDQRTAEIRSRLEDLPDDVEATERPPSTTAPASGESDVDLEAIEALQDELEEKQLLAEAKHTRMQAFQELAADYTELAADLATDVESGTDAIRRVVEFEADNDAPAYFEEQDRTTLLEMAAEADDTDGDASTDDGTE</sequence>
<feature type="compositionally biased region" description="Low complexity" evidence="1">
    <location>
        <begin position="24"/>
        <end position="34"/>
    </location>
</feature>
<evidence type="ECO:0000256" key="1">
    <source>
        <dbReference type="SAM" id="MobiDB-lite"/>
    </source>
</evidence>
<gene>
    <name evidence="2" type="ORF">SAMN05444422_102323</name>
</gene>
<evidence type="ECO:0000313" key="3">
    <source>
        <dbReference type="Proteomes" id="UP000199161"/>
    </source>
</evidence>
<dbReference type="Proteomes" id="UP000199161">
    <property type="component" value="Unassembled WGS sequence"/>
</dbReference>
<feature type="region of interest" description="Disordered" evidence="1">
    <location>
        <begin position="1"/>
        <end position="40"/>
    </location>
</feature>
<evidence type="ECO:0000313" key="2">
    <source>
        <dbReference type="EMBL" id="SFB84005.1"/>
    </source>
</evidence>
<dbReference type="AlphaFoldDB" id="A0A1I1EA69"/>